<sequence>MSIVLKPVVDGRSRHTNSRSIVSLFETIGEISGSLRIVKALLNASIVDKRIIADILTEYLDPCYEQVQHEAYDVDINMLEIESKMIIASIADFLIQNCMKHSSLSSSRRESQTAGSNCARALAKRRARARGGKE</sequence>
<name>A0A8D8E3G3_CULPI</name>
<dbReference type="EMBL" id="HBUE01185788">
    <property type="protein sequence ID" value="CAG6522541.1"/>
    <property type="molecule type" value="Transcribed_RNA"/>
</dbReference>
<dbReference type="EMBL" id="HBUE01291479">
    <property type="protein sequence ID" value="CAG6574158.1"/>
    <property type="molecule type" value="Transcribed_RNA"/>
</dbReference>
<reference evidence="2" key="1">
    <citation type="submission" date="2021-05" db="EMBL/GenBank/DDBJ databases">
        <authorList>
            <person name="Alioto T."/>
            <person name="Alioto T."/>
            <person name="Gomez Garrido J."/>
        </authorList>
    </citation>
    <scope>NUCLEOTIDE SEQUENCE</scope>
</reference>
<evidence type="ECO:0000256" key="1">
    <source>
        <dbReference type="SAM" id="MobiDB-lite"/>
    </source>
</evidence>
<organism evidence="2">
    <name type="scientific">Culex pipiens</name>
    <name type="common">House mosquito</name>
    <dbReference type="NCBI Taxonomy" id="7175"/>
    <lineage>
        <taxon>Eukaryota</taxon>
        <taxon>Metazoa</taxon>
        <taxon>Ecdysozoa</taxon>
        <taxon>Arthropoda</taxon>
        <taxon>Hexapoda</taxon>
        <taxon>Insecta</taxon>
        <taxon>Pterygota</taxon>
        <taxon>Neoptera</taxon>
        <taxon>Endopterygota</taxon>
        <taxon>Diptera</taxon>
        <taxon>Nematocera</taxon>
        <taxon>Culicoidea</taxon>
        <taxon>Culicidae</taxon>
        <taxon>Culicinae</taxon>
        <taxon>Culicini</taxon>
        <taxon>Culex</taxon>
        <taxon>Culex</taxon>
    </lineage>
</organism>
<accession>A0A8D8E3G3</accession>
<protein>
    <submittedName>
        <fullName evidence="2">(northern house mosquito) hypothetical protein</fullName>
    </submittedName>
</protein>
<dbReference type="AlphaFoldDB" id="A0A8D8E3G3"/>
<feature type="compositionally biased region" description="Basic residues" evidence="1">
    <location>
        <begin position="122"/>
        <end position="134"/>
    </location>
</feature>
<evidence type="ECO:0000313" key="2">
    <source>
        <dbReference type="EMBL" id="CAG6522541.1"/>
    </source>
</evidence>
<feature type="region of interest" description="Disordered" evidence="1">
    <location>
        <begin position="103"/>
        <end position="134"/>
    </location>
</feature>
<proteinExistence type="predicted"/>